<evidence type="ECO:0000256" key="2">
    <source>
        <dbReference type="SAM" id="SignalP"/>
    </source>
</evidence>
<feature type="signal peptide" evidence="2">
    <location>
        <begin position="1"/>
        <end position="21"/>
    </location>
</feature>
<proteinExistence type="predicted"/>
<keyword evidence="2" id="KW-0732">Signal</keyword>
<evidence type="ECO:0000313" key="3">
    <source>
        <dbReference type="EMBL" id="KAA1085195.1"/>
    </source>
</evidence>
<dbReference type="EMBL" id="VDEP01000415">
    <property type="protein sequence ID" value="KAA1085195.1"/>
    <property type="molecule type" value="Genomic_DNA"/>
</dbReference>
<accession>A0A5B0N7D7</accession>
<reference evidence="3 4" key="1">
    <citation type="submission" date="2019-05" db="EMBL/GenBank/DDBJ databases">
        <title>Emergence of the Ug99 lineage of the wheat stem rust pathogen through somatic hybridization.</title>
        <authorList>
            <person name="Li F."/>
            <person name="Upadhyaya N.M."/>
            <person name="Sperschneider J."/>
            <person name="Matny O."/>
            <person name="Nguyen-Phuc H."/>
            <person name="Mago R."/>
            <person name="Raley C."/>
            <person name="Miller M.E."/>
            <person name="Silverstein K.A.T."/>
            <person name="Henningsen E."/>
            <person name="Hirsch C.D."/>
            <person name="Visser B."/>
            <person name="Pretorius Z.A."/>
            <person name="Steffenson B.J."/>
            <person name="Schwessinger B."/>
            <person name="Dodds P.N."/>
            <person name="Figueroa M."/>
        </authorList>
    </citation>
    <scope>NUCLEOTIDE SEQUENCE [LARGE SCALE GENOMIC DNA]</scope>
    <source>
        <strain evidence="3 4">Ug99</strain>
    </source>
</reference>
<gene>
    <name evidence="3" type="ORF">PGTUg99_003011</name>
</gene>
<organism evidence="3 4">
    <name type="scientific">Puccinia graminis f. sp. tritici</name>
    <dbReference type="NCBI Taxonomy" id="56615"/>
    <lineage>
        <taxon>Eukaryota</taxon>
        <taxon>Fungi</taxon>
        <taxon>Dikarya</taxon>
        <taxon>Basidiomycota</taxon>
        <taxon>Pucciniomycotina</taxon>
        <taxon>Pucciniomycetes</taxon>
        <taxon>Pucciniales</taxon>
        <taxon>Pucciniaceae</taxon>
        <taxon>Puccinia</taxon>
    </lineage>
</organism>
<dbReference type="AlphaFoldDB" id="A0A5B0N7D7"/>
<sequence>MNTCTLALYISLFVSLTVVQAHRPPGCPGKQCQGKGVTLSTQEMVQLSLEPQSECGWQSSASGYRCTNKCDKSYYRCSQCSNIFSTNTDHEDRDKQPCSSHRQKSFVTLPPQNNPSASDPKPFLYHFL</sequence>
<protein>
    <submittedName>
        <fullName evidence="3">Uncharacterized protein</fullName>
    </submittedName>
</protein>
<feature type="chain" id="PRO_5022658737" evidence="2">
    <location>
        <begin position="22"/>
        <end position="128"/>
    </location>
</feature>
<feature type="region of interest" description="Disordered" evidence="1">
    <location>
        <begin position="86"/>
        <end position="121"/>
    </location>
</feature>
<dbReference type="Proteomes" id="UP000325313">
    <property type="component" value="Unassembled WGS sequence"/>
</dbReference>
<comment type="caution">
    <text evidence="3">The sequence shown here is derived from an EMBL/GenBank/DDBJ whole genome shotgun (WGS) entry which is preliminary data.</text>
</comment>
<name>A0A5B0N7D7_PUCGR</name>
<evidence type="ECO:0000256" key="1">
    <source>
        <dbReference type="SAM" id="MobiDB-lite"/>
    </source>
</evidence>
<evidence type="ECO:0000313" key="4">
    <source>
        <dbReference type="Proteomes" id="UP000325313"/>
    </source>
</evidence>